<dbReference type="AlphaFoldDB" id="A0A5A4U5Z7"/>
<keyword evidence="2" id="KW-0378">Hydrolase</keyword>
<reference evidence="2" key="2">
    <citation type="submission" date="2023-02" db="EMBL/GenBank/DDBJ databases">
        <title>Escherichia albertii as a potential enteropathogen in the light of epidemiological and genomic studies.</title>
        <authorList>
            <person name="Leszczynska K."/>
            <person name="Swiecicka I."/>
            <person name="Daniluk T."/>
            <person name="Lebensztejn D."/>
            <person name="Chmielewska S."/>
            <person name="Leszczynska D."/>
            <person name="Gawor J."/>
            <person name="Kliber M."/>
        </authorList>
    </citation>
    <scope>NUCLEOTIDE SEQUENCE</scope>
    <source>
        <strain evidence="2">BIA_7</strain>
    </source>
</reference>
<protein>
    <submittedName>
        <fullName evidence="2">Glycoside hydrolase family 99-like domain-containing protein</fullName>
    </submittedName>
    <submittedName>
        <fullName evidence="1">Predicted glycosyltransferase</fullName>
    </submittedName>
</protein>
<dbReference type="Pfam" id="PF14307">
    <property type="entry name" value="Glyco_tran_WbsX"/>
    <property type="match status" value="1"/>
</dbReference>
<proteinExistence type="predicted"/>
<dbReference type="PANTHER" id="PTHR41244">
    <property type="entry name" value="RHAMNAN SYNTHESIS F"/>
    <property type="match status" value="1"/>
</dbReference>
<evidence type="ECO:0000313" key="2">
    <source>
        <dbReference type="EMBL" id="WDB27657.1"/>
    </source>
</evidence>
<evidence type="ECO:0000313" key="1">
    <source>
        <dbReference type="EMBL" id="BBM62496.1"/>
    </source>
</evidence>
<dbReference type="RefSeq" id="WP_059256406.1">
    <property type="nucleotide sequence ID" value="NZ_BBVZ01000005.1"/>
</dbReference>
<accession>A0A5A4U5Z7</accession>
<dbReference type="Gene3D" id="3.20.20.80">
    <property type="entry name" value="Glycosidases"/>
    <property type="match status" value="1"/>
</dbReference>
<reference evidence="1" key="1">
    <citation type="submission" date="2019-07" db="EMBL/GenBank/DDBJ databases">
        <title>Overview of O-antigen diversity of Escherichia albertii, an emerging enteropathogen; genetic structure, serology, and development of O-genotyping method.</title>
        <authorList>
            <person name="Ooka T."/>
            <person name="Seto K."/>
            <person name="Ogura Y."/>
            <person name="Iguchi A."/>
            <person name="Imura N."/>
            <person name="Honda M."/>
            <person name="Etoh Y."/>
            <person name="Ikeda T."/>
            <person name="Sugitani W."/>
            <person name="Konno T."/>
            <person name="Kawano K."/>
            <person name="Kudo Y."/>
            <person name="Murakami K."/>
            <person name="Hayashi T."/>
            <person name="Nishi J."/>
        </authorList>
    </citation>
    <scope>NUCLEOTIDE SEQUENCE</scope>
    <source>
        <strain evidence="1">HIPH08472</strain>
    </source>
</reference>
<gene>
    <name evidence="2" type="ORF">PS049_14830</name>
</gene>
<dbReference type="EMBL" id="CP117562">
    <property type="protein sequence ID" value="WDB27657.1"/>
    <property type="molecule type" value="Genomic_DNA"/>
</dbReference>
<dbReference type="CDD" id="cd11579">
    <property type="entry name" value="Glyco_tran_WbsX"/>
    <property type="match status" value="1"/>
</dbReference>
<keyword evidence="1" id="KW-0808">Transferase</keyword>
<dbReference type="InterPro" id="IPR032719">
    <property type="entry name" value="WbsX"/>
</dbReference>
<organism evidence="1">
    <name type="scientific">Escherichia albertii</name>
    <dbReference type="NCBI Taxonomy" id="208962"/>
    <lineage>
        <taxon>Bacteria</taxon>
        <taxon>Pseudomonadati</taxon>
        <taxon>Pseudomonadota</taxon>
        <taxon>Gammaproteobacteria</taxon>
        <taxon>Enterobacterales</taxon>
        <taxon>Enterobacteriaceae</taxon>
        <taxon>Escherichia</taxon>
    </lineage>
</organism>
<name>A0A5A4U5Z7_ESCAL</name>
<dbReference type="Proteomes" id="UP001219219">
    <property type="component" value="Chromosome"/>
</dbReference>
<dbReference type="GO" id="GO:0016740">
    <property type="term" value="F:transferase activity"/>
    <property type="evidence" value="ECO:0007669"/>
    <property type="project" value="UniProtKB-KW"/>
</dbReference>
<dbReference type="EMBL" id="LC494320">
    <property type="protein sequence ID" value="BBM62496.1"/>
    <property type="molecule type" value="Genomic_DNA"/>
</dbReference>
<dbReference type="GO" id="GO:0016787">
    <property type="term" value="F:hydrolase activity"/>
    <property type="evidence" value="ECO:0007669"/>
    <property type="project" value="UniProtKB-KW"/>
</dbReference>
<dbReference type="PANTHER" id="PTHR41244:SF1">
    <property type="entry name" value="GLYCOSYLTRANSFERASE"/>
    <property type="match status" value="1"/>
</dbReference>
<sequence>MSSKLVIRENIAYYLPQYHRIPENDKWWGDGFTEWVQVKSARKFFPEHLIFHPEDNNYYDLTDISVIEKQYKLAKEHSITGFCFWHYWFGNGDTLLEKPAEMILNSDADVRFCFGWANHSWWNKKDNILLKEQRYGGKEEQISHIEYLLPFFNDERYIKIDGKPVFLIFKPYEIPDAKRWINNFRYIARTKGINELFIIGEFSKESDIEAYGLDAVVNSRGMLQNRTLIEKIRDKLIRKNILNEDLFSPRRYSYSKLSKGFNTFVENSNRVIPVIIPRWDSTVRHGKNGWVLTGSTPKEFAKHVYDVKKILSKRDIKYRIAIVKSWNEWAEGNFIEPDNIYGKRYLEILKSEFTNNG</sequence>